<dbReference type="Gene3D" id="2.60.120.10">
    <property type="entry name" value="Jelly Rolls"/>
    <property type="match status" value="1"/>
</dbReference>
<dbReference type="Proteomes" id="UP000187209">
    <property type="component" value="Unassembled WGS sequence"/>
</dbReference>
<dbReference type="SUPFAM" id="SSF51206">
    <property type="entry name" value="cAMP-binding domain-like"/>
    <property type="match status" value="1"/>
</dbReference>
<name>A0A1R2CK43_9CILI</name>
<dbReference type="InterPro" id="IPR018490">
    <property type="entry name" value="cNMP-bd_dom_sf"/>
</dbReference>
<dbReference type="OrthoDB" id="2021138at2759"/>
<dbReference type="SMART" id="SM00100">
    <property type="entry name" value="cNMP"/>
    <property type="match status" value="1"/>
</dbReference>
<dbReference type="Gene3D" id="1.10.287.70">
    <property type="match status" value="1"/>
</dbReference>
<keyword evidence="4 8" id="KW-1133">Transmembrane helix</keyword>
<gene>
    <name evidence="10" type="ORF">SteCoe_8519</name>
</gene>
<dbReference type="AlphaFoldDB" id="A0A1R2CK43"/>
<feature type="transmembrane region" description="Helical" evidence="8">
    <location>
        <begin position="168"/>
        <end position="187"/>
    </location>
</feature>
<dbReference type="GO" id="GO:0016020">
    <property type="term" value="C:membrane"/>
    <property type="evidence" value="ECO:0007669"/>
    <property type="project" value="UniProtKB-SubCell"/>
</dbReference>
<feature type="transmembrane region" description="Helical" evidence="8">
    <location>
        <begin position="232"/>
        <end position="253"/>
    </location>
</feature>
<evidence type="ECO:0000256" key="6">
    <source>
        <dbReference type="ARBA" id="ARBA00023136"/>
    </source>
</evidence>
<protein>
    <recommendedName>
        <fullName evidence="9">Cyclic nucleotide-binding domain-containing protein</fullName>
    </recommendedName>
</protein>
<dbReference type="PRINTS" id="PR01463">
    <property type="entry name" value="EAGCHANLFMLY"/>
</dbReference>
<feature type="transmembrane region" description="Helical" evidence="8">
    <location>
        <begin position="302"/>
        <end position="320"/>
    </location>
</feature>
<dbReference type="PROSITE" id="PS50042">
    <property type="entry name" value="CNMP_BINDING_3"/>
    <property type="match status" value="1"/>
</dbReference>
<evidence type="ECO:0000256" key="8">
    <source>
        <dbReference type="SAM" id="Phobius"/>
    </source>
</evidence>
<keyword evidence="5" id="KW-0406">Ion transport</keyword>
<evidence type="ECO:0000256" key="7">
    <source>
        <dbReference type="ARBA" id="ARBA00023303"/>
    </source>
</evidence>
<dbReference type="PANTHER" id="PTHR47823:SF9">
    <property type="entry name" value="CHROMOSOME UNDETERMINED SCAFFOLD_10, WHOLE GENOME SHOTGUN SEQUENCE"/>
    <property type="match status" value="1"/>
</dbReference>
<dbReference type="Pfam" id="PF00520">
    <property type="entry name" value="Ion_trans"/>
    <property type="match status" value="1"/>
</dbReference>
<evidence type="ECO:0000256" key="3">
    <source>
        <dbReference type="ARBA" id="ARBA00022692"/>
    </source>
</evidence>
<evidence type="ECO:0000313" key="11">
    <source>
        <dbReference type="Proteomes" id="UP000187209"/>
    </source>
</evidence>
<evidence type="ECO:0000313" key="10">
    <source>
        <dbReference type="EMBL" id="OMJ89316.1"/>
    </source>
</evidence>
<comment type="subcellular location">
    <subcellularLocation>
        <location evidence="1">Membrane</location>
        <topology evidence="1">Multi-pass membrane protein</topology>
    </subcellularLocation>
</comment>
<comment type="caution">
    <text evidence="10">The sequence shown here is derived from an EMBL/GenBank/DDBJ whole genome shotgun (WGS) entry which is preliminary data.</text>
</comment>
<dbReference type="InterPro" id="IPR000595">
    <property type="entry name" value="cNMP-bd_dom"/>
</dbReference>
<dbReference type="InterPro" id="IPR005821">
    <property type="entry name" value="Ion_trans_dom"/>
</dbReference>
<evidence type="ECO:0000256" key="1">
    <source>
        <dbReference type="ARBA" id="ARBA00004141"/>
    </source>
</evidence>
<keyword evidence="7" id="KW-0407">Ion channel</keyword>
<keyword evidence="11" id="KW-1185">Reference proteome</keyword>
<keyword evidence="3 8" id="KW-0812">Transmembrane</keyword>
<proteinExistence type="predicted"/>
<keyword evidence="2" id="KW-0813">Transport</keyword>
<feature type="domain" description="Cyclic nucleotide-binding" evidence="9">
    <location>
        <begin position="415"/>
        <end position="525"/>
    </location>
</feature>
<feature type="transmembrane region" description="Helical" evidence="8">
    <location>
        <begin position="273"/>
        <end position="290"/>
    </location>
</feature>
<evidence type="ECO:0000259" key="9">
    <source>
        <dbReference type="PROSITE" id="PS50042"/>
    </source>
</evidence>
<dbReference type="SUPFAM" id="SSF81324">
    <property type="entry name" value="Voltage-gated potassium channels"/>
    <property type="match status" value="1"/>
</dbReference>
<sequence>MKKGKHAKHRPNNNSLNSFAQNIVGNLKAVNKKAALDRWKKIRMLRNLEYLVEVAKDISKQTNLMDLQQQASSSAPPKKKPFIIYPEDVWKQVFDFIVAMLMLYFCIVIPYRIAFCNKLPEVLISYELVFDMFLLIDIALTFFSAYQIDITLIETHKDIAKYYIKRKFIFDLIACFPFYLINPHLYWLKIPRYLHATKIFPAFKTLFSTLVGSEQHGAEWKKSMVLIQVLNFLTKLGLGIHLIACMWIYIVVIEPYDVNSTWMTKPFPNNYETYVASIYWTVVTFVTVGYGDITPKTDDEVVFTMFVQMQGIVFFAYLMGKVTTFVSDYSKKHYSGSEKESDLNRWLFQLDSSNSRRYMQHKLEAKIIEYFKFTWKNEQLSTLLESSYVMRMPQKLRESFLDYIYEEEIKKFSSFLENAEKSFSYKIISHMQPRQVVKKNTVIIEIDQHPTEVFFISTGGVLVTNSNEKNLVVFPNQSHFAEDLILFQEESSFVYKSASRVVEFFILNEIDYCNILIQFPEVLKKAQRRAFIRKKFLEKIDEASNENENNDKNFEAQFEGISQEYMDFSNELKPEEEEEFKGLIETSQIPRKKKLEDLQEIADKFARLNTDLTTILSTLKN</sequence>
<feature type="transmembrane region" description="Helical" evidence="8">
    <location>
        <begin position="93"/>
        <end position="113"/>
    </location>
</feature>
<evidence type="ECO:0000256" key="5">
    <source>
        <dbReference type="ARBA" id="ARBA00023065"/>
    </source>
</evidence>
<evidence type="ECO:0000256" key="4">
    <source>
        <dbReference type="ARBA" id="ARBA00022989"/>
    </source>
</evidence>
<keyword evidence="6 8" id="KW-0472">Membrane</keyword>
<feature type="transmembrane region" description="Helical" evidence="8">
    <location>
        <begin position="128"/>
        <end position="148"/>
    </location>
</feature>
<dbReference type="InterPro" id="IPR003938">
    <property type="entry name" value="K_chnl_volt-dep_EAG/ELK/ERG"/>
</dbReference>
<organism evidence="10 11">
    <name type="scientific">Stentor coeruleus</name>
    <dbReference type="NCBI Taxonomy" id="5963"/>
    <lineage>
        <taxon>Eukaryota</taxon>
        <taxon>Sar</taxon>
        <taxon>Alveolata</taxon>
        <taxon>Ciliophora</taxon>
        <taxon>Postciliodesmatophora</taxon>
        <taxon>Heterotrichea</taxon>
        <taxon>Heterotrichida</taxon>
        <taxon>Stentoridae</taxon>
        <taxon>Stentor</taxon>
    </lineage>
</organism>
<dbReference type="InterPro" id="IPR014710">
    <property type="entry name" value="RmlC-like_jellyroll"/>
</dbReference>
<accession>A0A1R2CK43</accession>
<dbReference type="GO" id="GO:0005249">
    <property type="term" value="F:voltage-gated potassium channel activity"/>
    <property type="evidence" value="ECO:0007669"/>
    <property type="project" value="InterPro"/>
</dbReference>
<evidence type="ECO:0000256" key="2">
    <source>
        <dbReference type="ARBA" id="ARBA00022448"/>
    </source>
</evidence>
<reference evidence="10 11" key="1">
    <citation type="submission" date="2016-11" db="EMBL/GenBank/DDBJ databases">
        <title>The macronuclear genome of Stentor coeruleus: a giant cell with tiny introns.</title>
        <authorList>
            <person name="Slabodnick M."/>
            <person name="Ruby J.G."/>
            <person name="Reiff S.B."/>
            <person name="Swart E.C."/>
            <person name="Gosai S."/>
            <person name="Prabakaran S."/>
            <person name="Witkowska E."/>
            <person name="Larue G.E."/>
            <person name="Fisher S."/>
            <person name="Freeman R.M."/>
            <person name="Gunawardena J."/>
            <person name="Chu W."/>
            <person name="Stover N.A."/>
            <person name="Gregory B.D."/>
            <person name="Nowacki M."/>
            <person name="Derisi J."/>
            <person name="Roy S.W."/>
            <person name="Marshall W.F."/>
            <person name="Sood P."/>
        </authorList>
    </citation>
    <scope>NUCLEOTIDE SEQUENCE [LARGE SCALE GENOMIC DNA]</scope>
    <source>
        <strain evidence="10">WM001</strain>
    </source>
</reference>
<dbReference type="PANTHER" id="PTHR47823">
    <property type="entry name" value="ION_TRANS DOMAIN-CONTAINING PROTEIN"/>
    <property type="match status" value="1"/>
</dbReference>
<dbReference type="EMBL" id="MPUH01000128">
    <property type="protein sequence ID" value="OMJ89316.1"/>
    <property type="molecule type" value="Genomic_DNA"/>
</dbReference>